<protein>
    <submittedName>
        <fullName evidence="1">Uncharacterized protein</fullName>
    </submittedName>
</protein>
<evidence type="ECO:0000313" key="2">
    <source>
        <dbReference type="EMBL" id="CAF4267630.1"/>
    </source>
</evidence>
<dbReference type="EMBL" id="CAJNOK010031798">
    <property type="protein sequence ID" value="CAF1476513.1"/>
    <property type="molecule type" value="Genomic_DNA"/>
</dbReference>
<reference evidence="1" key="1">
    <citation type="submission" date="2021-02" db="EMBL/GenBank/DDBJ databases">
        <authorList>
            <person name="Nowell W R."/>
        </authorList>
    </citation>
    <scope>NUCLEOTIDE SEQUENCE</scope>
</reference>
<evidence type="ECO:0000313" key="1">
    <source>
        <dbReference type="EMBL" id="CAF1476513.1"/>
    </source>
</evidence>
<dbReference type="Proteomes" id="UP000677228">
    <property type="component" value="Unassembled WGS sequence"/>
</dbReference>
<accession>A0A8S2FI41</accession>
<gene>
    <name evidence="1" type="ORF">OVA965_LOCUS35876</name>
    <name evidence="2" type="ORF">TMI583_LOCUS36863</name>
</gene>
<sequence length="109" mass="12296">MNKLSSSSALATQSIPKKCKTKNRCNKLSKSDDAPNHVLKKDLNKTSVHHNKLQKKQVKDIIRVCPNEKYYKTTATTKYVKSNVSGDNGTTHVSRLTRERSPYSIPSFC</sequence>
<dbReference type="Proteomes" id="UP000682733">
    <property type="component" value="Unassembled WGS sequence"/>
</dbReference>
<organism evidence="1 3">
    <name type="scientific">Didymodactylos carnosus</name>
    <dbReference type="NCBI Taxonomy" id="1234261"/>
    <lineage>
        <taxon>Eukaryota</taxon>
        <taxon>Metazoa</taxon>
        <taxon>Spiralia</taxon>
        <taxon>Gnathifera</taxon>
        <taxon>Rotifera</taxon>
        <taxon>Eurotatoria</taxon>
        <taxon>Bdelloidea</taxon>
        <taxon>Philodinida</taxon>
        <taxon>Philodinidae</taxon>
        <taxon>Didymodactylos</taxon>
    </lineage>
</organism>
<comment type="caution">
    <text evidence="1">The sequence shown here is derived from an EMBL/GenBank/DDBJ whole genome shotgun (WGS) entry which is preliminary data.</text>
</comment>
<evidence type="ECO:0000313" key="3">
    <source>
        <dbReference type="Proteomes" id="UP000677228"/>
    </source>
</evidence>
<name>A0A8S2FI41_9BILA</name>
<dbReference type="EMBL" id="CAJOBA010053711">
    <property type="protein sequence ID" value="CAF4267630.1"/>
    <property type="molecule type" value="Genomic_DNA"/>
</dbReference>
<dbReference type="AlphaFoldDB" id="A0A8S2FI41"/>
<proteinExistence type="predicted"/>